<evidence type="ECO:0000313" key="25">
    <source>
        <dbReference type="Proteomes" id="UP000315060"/>
    </source>
</evidence>
<evidence type="ECO:0000313" key="23">
    <source>
        <dbReference type="Proteomes" id="UP000314107"/>
    </source>
</evidence>
<keyword evidence="2 4" id="KW-0560">Oxidoreductase</keyword>
<dbReference type="EMBL" id="VMYC01000046">
    <property type="protein sequence ID" value="TVX71378.1"/>
    <property type="molecule type" value="Genomic_DNA"/>
</dbReference>
<evidence type="ECO:0000313" key="28">
    <source>
        <dbReference type="Proteomes" id="UP000437160"/>
    </source>
</evidence>
<dbReference type="EMBL" id="CABDQT010000031">
    <property type="protein sequence ID" value="VTH34023.1"/>
    <property type="molecule type" value="Genomic_DNA"/>
</dbReference>
<evidence type="ECO:0000313" key="26">
    <source>
        <dbReference type="Proteomes" id="UP000358702"/>
    </source>
</evidence>
<evidence type="ECO:0000313" key="5">
    <source>
        <dbReference type="EMBL" id="CJA42730.1"/>
    </source>
</evidence>
<proteinExistence type="inferred from homology"/>
<dbReference type="CDD" id="cd05233">
    <property type="entry name" value="SDR_c"/>
    <property type="match status" value="1"/>
</dbReference>
<dbReference type="EC" id="1.1.1.163" evidence="4"/>
<evidence type="ECO:0000313" key="22">
    <source>
        <dbReference type="Proteomes" id="UP000298847"/>
    </source>
</evidence>
<evidence type="ECO:0000313" key="4">
    <source>
        <dbReference type="EMBL" id="CIV09336.1"/>
    </source>
</evidence>
<dbReference type="Proteomes" id="UP000040910">
    <property type="component" value="Unassembled WGS sequence"/>
</dbReference>
<dbReference type="EMBL" id="CFFA01000006">
    <property type="protein sequence ID" value="CEX62866.1"/>
    <property type="molecule type" value="Genomic_DNA"/>
</dbReference>
<dbReference type="Proteomes" id="UP000729182">
    <property type="component" value="Unassembled WGS sequence"/>
</dbReference>
<dbReference type="InterPro" id="IPR002347">
    <property type="entry name" value="SDR_fam"/>
</dbReference>
<evidence type="ECO:0000313" key="3">
    <source>
        <dbReference type="EMBL" id="CEX62866.1"/>
    </source>
</evidence>
<protein>
    <submittedName>
        <fullName evidence="8">3-oxoacyl-ACP reductase</fullName>
    </submittedName>
    <submittedName>
        <fullName evidence="4">Short chain dehydrogenase</fullName>
        <ecNumber evidence="4">1.1.1.163</ecNumber>
    </submittedName>
</protein>
<dbReference type="EMBL" id="CABBZR010000005">
    <property type="protein sequence ID" value="VSJ52173.1"/>
    <property type="molecule type" value="Genomic_DNA"/>
</dbReference>
<dbReference type="Proteomes" id="UP000437160">
    <property type="component" value="Unassembled WGS sequence"/>
</dbReference>
<evidence type="ECO:0000313" key="29">
    <source>
        <dbReference type="Proteomes" id="UP000490982"/>
    </source>
</evidence>
<evidence type="ECO:0000313" key="12">
    <source>
        <dbReference type="EMBL" id="VKB67635.1"/>
    </source>
</evidence>
<dbReference type="SUPFAM" id="SSF51735">
    <property type="entry name" value="NAD(P)-binding Rossmann-fold domains"/>
    <property type="match status" value="1"/>
</dbReference>
<dbReference type="PRINTS" id="PR00080">
    <property type="entry name" value="SDRFAMILY"/>
</dbReference>
<dbReference type="EMBL" id="CMWB01000007">
    <property type="protein sequence ID" value="CKJ00589.1"/>
    <property type="molecule type" value="Genomic_DNA"/>
</dbReference>
<dbReference type="EMBL" id="CQVU01000004">
    <property type="protein sequence ID" value="COA02344.1"/>
    <property type="molecule type" value="Genomic_DNA"/>
</dbReference>
<evidence type="ECO:0000256" key="1">
    <source>
        <dbReference type="ARBA" id="ARBA00006484"/>
    </source>
</evidence>
<evidence type="ECO:0000313" key="10">
    <source>
        <dbReference type="EMBL" id="MTW24927.1"/>
    </source>
</evidence>
<dbReference type="EMBL" id="WNHS01000037">
    <property type="protein sequence ID" value="MTW24927.1"/>
    <property type="molecule type" value="Genomic_DNA"/>
</dbReference>
<dbReference type="Proteomes" id="UP000043005">
    <property type="component" value="Unassembled WGS sequence"/>
</dbReference>
<dbReference type="EMBL" id="CABCSJ010000009">
    <property type="protein sequence ID" value="VST74612.1"/>
    <property type="molecule type" value="Genomic_DNA"/>
</dbReference>
<evidence type="ECO:0000313" key="15">
    <source>
        <dbReference type="EMBL" id="VST74612.1"/>
    </source>
</evidence>
<evidence type="ECO:0000313" key="7">
    <source>
        <dbReference type="EMBL" id="COA02344.1"/>
    </source>
</evidence>
<evidence type="ECO:0000313" key="9">
    <source>
        <dbReference type="EMBL" id="MTV98906.1"/>
    </source>
</evidence>
<name>A0A064C3C5_STREE</name>
<dbReference type="Gene3D" id="3.40.50.720">
    <property type="entry name" value="NAD(P)-binding Rossmann-like Domain"/>
    <property type="match status" value="1"/>
</dbReference>
<evidence type="ECO:0000313" key="8">
    <source>
        <dbReference type="EMBL" id="MTV76658.1"/>
    </source>
</evidence>
<dbReference type="AlphaFoldDB" id="A0A064C3C5"/>
<dbReference type="EMBL" id="WNIA01000036">
    <property type="protein sequence ID" value="MTV98906.1"/>
    <property type="molecule type" value="Genomic_DNA"/>
</dbReference>
<dbReference type="Proteomes" id="UP000048507">
    <property type="component" value="Unassembled WGS sequence"/>
</dbReference>
<evidence type="ECO:0000313" key="17">
    <source>
        <dbReference type="Proteomes" id="UP000040910"/>
    </source>
</evidence>
<reference evidence="17 18" key="1">
    <citation type="submission" date="2015-03" db="EMBL/GenBank/DDBJ databases">
        <authorList>
            <consortium name="Pathogen Informatics"/>
            <person name="Murphy D."/>
        </authorList>
    </citation>
    <scope>NUCLEOTIDE SEQUENCE [LARGE SCALE GENOMIC DNA]</scope>
    <source>
        <strain evidence="6 20">0310</strain>
        <strain evidence="7 18">SMRU1414</strain>
        <strain evidence="4">SMRU158</strain>
        <strain evidence="5 19">SMRU1873</strain>
        <strain evidence="3">SMRU51</strain>
        <strain evidence="17 21">type strain: N</strain>
    </source>
</reference>
<evidence type="ECO:0000313" key="14">
    <source>
        <dbReference type="EMBL" id="VSJ52173.1"/>
    </source>
</evidence>
<dbReference type="Proteomes" id="UP000490982">
    <property type="component" value="Unassembled WGS sequence"/>
</dbReference>
<dbReference type="GeneID" id="45653836"/>
<dbReference type="OMA" id="GALPHMY"/>
<sequence>MTKRVLITGVSSGIGLAQARLFLEKGYQVYGVDQGEKPLLEGDFHFLQRDLTLDLEPIFDWCPQVDVLCNTAGVLDDYKPLLEQTAQDIQEIFEINYIIPVELTRYYLTQMLENKKGIIINMCSIASSLAGGGGHAYTSSKHALAGFTKQLALDYAEAGIQVFGIAPGAVKTAMTAADFEPGGLADWVASETPIKRWIEPEEIAELSLFLASGKASAMQGQILTIDGGWSLK</sequence>
<dbReference type="InterPro" id="IPR020904">
    <property type="entry name" value="Sc_DH/Rdtase_CS"/>
</dbReference>
<dbReference type="EMBL" id="CAANCB010000007">
    <property type="protein sequence ID" value="VKB67635.1"/>
    <property type="molecule type" value="Genomic_DNA"/>
</dbReference>
<dbReference type="Proteomes" id="UP000314107">
    <property type="component" value="Unassembled WGS sequence"/>
</dbReference>
<dbReference type="PROSITE" id="PS00061">
    <property type="entry name" value="ADH_SHORT"/>
    <property type="match status" value="1"/>
</dbReference>
<evidence type="ECO:0000313" key="19">
    <source>
        <dbReference type="Proteomes" id="UP000043005"/>
    </source>
</evidence>
<comment type="similarity">
    <text evidence="1">Belongs to the short-chain dehydrogenases/reductases (SDR) family.</text>
</comment>
<evidence type="ECO:0000313" key="13">
    <source>
        <dbReference type="EMBL" id="VQC90431.1"/>
    </source>
</evidence>
<dbReference type="InterPro" id="IPR036291">
    <property type="entry name" value="NAD(P)-bd_dom_sf"/>
</dbReference>
<dbReference type="NCBIfam" id="NF005118">
    <property type="entry name" value="PRK06550.1"/>
    <property type="match status" value="1"/>
</dbReference>
<gene>
    <name evidence="4" type="primary">cpnA</name>
    <name evidence="11" type="ORF">AZJ28_02900</name>
    <name evidence="3" type="ORF">ERS019209_00809</name>
    <name evidence="4" type="ORF">ERS019316_00412</name>
    <name evidence="7" type="ORF">ERS020924_00646</name>
    <name evidence="5" type="ORF">ERS021383_01162</name>
    <name evidence="6" type="ORF">ERS096071_00646</name>
    <name evidence="8" type="ORF">GM535_05000</name>
    <name evidence="9" type="ORF">GM536_07375</name>
    <name evidence="10" type="ORF">GM537_08775</name>
    <name evidence="14" type="ORF">SAMEA104154639_01100</name>
    <name evidence="16" type="ORF">SAMEA3171064_02097</name>
    <name evidence="12" type="ORF">SAMEA3353631_01456</name>
    <name evidence="13" type="ORF">SAMEA3354366_00144</name>
    <name evidence="15" type="ORF">SAMEA3389245_01963</name>
</gene>
<dbReference type="Proteomes" id="UP000045541">
    <property type="component" value="Unassembled WGS sequence"/>
</dbReference>
<evidence type="ECO:0000313" key="6">
    <source>
        <dbReference type="EMBL" id="CKJ00589.1"/>
    </source>
</evidence>
<dbReference type="Proteomes" id="UP000315060">
    <property type="component" value="Unassembled WGS sequence"/>
</dbReference>
<accession>A0A064C3C5</accession>
<dbReference type="Proteomes" id="UP000314170">
    <property type="component" value="Unassembled WGS sequence"/>
</dbReference>
<evidence type="ECO:0000313" key="24">
    <source>
        <dbReference type="Proteomes" id="UP000314170"/>
    </source>
</evidence>
<evidence type="ECO:0000313" key="27">
    <source>
        <dbReference type="Proteomes" id="UP000405447"/>
    </source>
</evidence>
<dbReference type="Pfam" id="PF13561">
    <property type="entry name" value="adh_short_C2"/>
    <property type="match status" value="1"/>
</dbReference>
<dbReference type="RefSeq" id="WP_000167112.1">
    <property type="nucleotide sequence ID" value="NZ_AP018391.1"/>
</dbReference>
<reference evidence="28 29" key="4">
    <citation type="submission" date="2019-11" db="EMBL/GenBank/DDBJ databases">
        <title>Growth characteristics of pneumococcus vary with the chemical composition of the capsule and with environmental conditions.</title>
        <authorList>
            <person name="Tothpal A."/>
            <person name="Desobry K."/>
            <person name="Joshi S."/>
            <person name="Wyllie A.L."/>
            <person name="Weinberger D.M."/>
        </authorList>
    </citation>
    <scope>NUCLEOTIDE SEQUENCE [LARGE SCALE GENOMIC DNA]</scope>
    <source>
        <strain evidence="8">Pnumococcus10A</strain>
        <strain evidence="9">Pnumococcus19F</strain>
        <strain evidence="28">pnumococcus19F</strain>
        <strain evidence="10">Pnumococcus23A</strain>
        <strain evidence="29">pnumococcus23A</strain>
    </source>
</reference>
<reference evidence="22 23" key="2">
    <citation type="submission" date="2019-04" db="EMBL/GenBank/DDBJ databases">
        <authorList>
            <consortium name="Pathogen Informatics"/>
        </authorList>
    </citation>
    <scope>NUCLEOTIDE SEQUENCE [LARGE SCALE GENOMIC DNA]</scope>
    <source>
        <strain evidence="16 23">GPSC129</strain>
        <strain evidence="12 26">GPSC21</strain>
        <strain evidence="13 22">GPSC22</strain>
        <strain evidence="14 24">GPSC38</strain>
        <strain evidence="15 27">GPSC535</strain>
    </source>
</reference>
<dbReference type="PANTHER" id="PTHR43477:SF1">
    <property type="entry name" value="DIHYDROANTICAPSIN 7-DEHYDROGENASE"/>
    <property type="match status" value="1"/>
</dbReference>
<dbReference type="EMBL" id="CAAXWD010000001">
    <property type="protein sequence ID" value="VQC90431.1"/>
    <property type="molecule type" value="Genomic_DNA"/>
</dbReference>
<evidence type="ECO:0000313" key="21">
    <source>
        <dbReference type="Proteomes" id="UP000048507"/>
    </source>
</evidence>
<dbReference type="InterPro" id="IPR051122">
    <property type="entry name" value="SDR_DHRS6-like"/>
</dbReference>
<evidence type="ECO:0000313" key="20">
    <source>
        <dbReference type="Proteomes" id="UP000045541"/>
    </source>
</evidence>
<dbReference type="EMBL" id="CKLF01000004">
    <property type="protein sequence ID" value="CIV09336.1"/>
    <property type="molecule type" value="Genomic_DNA"/>
</dbReference>
<dbReference type="Proteomes" id="UP000042967">
    <property type="component" value="Unassembled WGS sequence"/>
</dbReference>
<reference evidence="11 25" key="3">
    <citation type="submission" date="2019-07" db="EMBL/GenBank/DDBJ databases">
        <authorList>
            <person name="Mohale T."/>
        </authorList>
    </citation>
    <scope>NUCLEOTIDE SEQUENCE [LARGE SCALE GENOMIC DNA]</scope>
    <source>
        <strain evidence="11 25">NTPn 59</strain>
    </source>
</reference>
<evidence type="ECO:0000313" key="11">
    <source>
        <dbReference type="EMBL" id="TVX71378.1"/>
    </source>
</evidence>
<evidence type="ECO:0000313" key="18">
    <source>
        <dbReference type="Proteomes" id="UP000042967"/>
    </source>
</evidence>
<dbReference type="PANTHER" id="PTHR43477">
    <property type="entry name" value="DIHYDROANTICAPSIN 7-DEHYDROGENASE"/>
    <property type="match status" value="1"/>
</dbReference>
<dbReference type="EMBL" id="CKTV01000016">
    <property type="protein sequence ID" value="CJA42730.1"/>
    <property type="molecule type" value="Genomic_DNA"/>
</dbReference>
<dbReference type="Proteomes" id="UP000298847">
    <property type="component" value="Unassembled WGS sequence"/>
</dbReference>
<dbReference type="EMBL" id="WNHN01000014">
    <property type="protein sequence ID" value="MTV76658.1"/>
    <property type="molecule type" value="Genomic_DNA"/>
</dbReference>
<dbReference type="Proteomes" id="UP000405447">
    <property type="component" value="Unassembled WGS sequence"/>
</dbReference>
<dbReference type="PRINTS" id="PR00081">
    <property type="entry name" value="GDHRDH"/>
</dbReference>
<evidence type="ECO:0000256" key="2">
    <source>
        <dbReference type="ARBA" id="ARBA00023002"/>
    </source>
</evidence>
<evidence type="ECO:0000313" key="16">
    <source>
        <dbReference type="EMBL" id="VTH34023.1"/>
    </source>
</evidence>
<dbReference type="Proteomes" id="UP000358702">
    <property type="component" value="Unassembled WGS sequence"/>
</dbReference>
<dbReference type="GO" id="GO:0055041">
    <property type="term" value="F:cyclopentanol dehydrogenase activity"/>
    <property type="evidence" value="ECO:0007669"/>
    <property type="project" value="UniProtKB-EC"/>
</dbReference>
<organism evidence="4 17">
    <name type="scientific">Streptococcus pneumoniae</name>
    <dbReference type="NCBI Taxonomy" id="1313"/>
    <lineage>
        <taxon>Bacteria</taxon>
        <taxon>Bacillati</taxon>
        <taxon>Bacillota</taxon>
        <taxon>Bacilli</taxon>
        <taxon>Lactobacillales</taxon>
        <taxon>Streptococcaceae</taxon>
        <taxon>Streptococcus</taxon>
    </lineage>
</organism>